<evidence type="ECO:0000256" key="1">
    <source>
        <dbReference type="ARBA" id="ARBA00009995"/>
    </source>
</evidence>
<dbReference type="PANTHER" id="PTHR11926:SF1412">
    <property type="entry name" value="UDP-GLYCOSYLTRANSFERASE 83A1-LIKE"/>
    <property type="match status" value="1"/>
</dbReference>
<dbReference type="GO" id="GO:0080043">
    <property type="term" value="F:quercetin 3-O-glucosyltransferase activity"/>
    <property type="evidence" value="ECO:0007669"/>
    <property type="project" value="TreeGrafter"/>
</dbReference>
<protein>
    <recommendedName>
        <fullName evidence="4">Glycosyltransferase N-terminal domain-containing protein</fullName>
    </recommendedName>
</protein>
<gene>
    <name evidence="5" type="ORF">HYC85_004912</name>
</gene>
<proteinExistence type="inferred from homology"/>
<evidence type="ECO:0000313" key="6">
    <source>
        <dbReference type="Proteomes" id="UP000593564"/>
    </source>
</evidence>
<dbReference type="Gene3D" id="3.40.50.2000">
    <property type="entry name" value="Glycogen Phosphorylase B"/>
    <property type="match status" value="2"/>
</dbReference>
<name>A0A7J7HZ65_CAMSI</name>
<keyword evidence="3" id="KW-0284">Flavonoid biosynthesis</keyword>
<dbReference type="Pfam" id="PF26168">
    <property type="entry name" value="Glyco_transf_N"/>
    <property type="match status" value="1"/>
</dbReference>
<dbReference type="EMBL" id="JACBKZ010000002">
    <property type="protein sequence ID" value="KAF5957687.1"/>
    <property type="molecule type" value="Genomic_DNA"/>
</dbReference>
<evidence type="ECO:0000256" key="3">
    <source>
        <dbReference type="ARBA" id="ARBA00023241"/>
    </source>
</evidence>
<dbReference type="InterPro" id="IPR002213">
    <property type="entry name" value="UDP_glucos_trans"/>
</dbReference>
<dbReference type="CDD" id="cd03784">
    <property type="entry name" value="GT1_Gtf-like"/>
    <property type="match status" value="1"/>
</dbReference>
<comment type="caution">
    <text evidence="5">The sequence shown here is derived from an EMBL/GenBank/DDBJ whole genome shotgun (WGS) entry which is preliminary data.</text>
</comment>
<dbReference type="Proteomes" id="UP000593564">
    <property type="component" value="Unassembled WGS sequence"/>
</dbReference>
<dbReference type="FunFam" id="3.40.50.2000:FF:000108">
    <property type="entry name" value="UDP-glycosyltransferase 83A1"/>
    <property type="match status" value="1"/>
</dbReference>
<feature type="domain" description="Glycosyltransferase N-terminal" evidence="4">
    <location>
        <begin position="6"/>
        <end position="41"/>
    </location>
</feature>
<dbReference type="AlphaFoldDB" id="A0A7J7HZ65"/>
<keyword evidence="2" id="KW-0808">Transferase</keyword>
<dbReference type="GO" id="GO:0009813">
    <property type="term" value="P:flavonoid biosynthetic process"/>
    <property type="evidence" value="ECO:0007669"/>
    <property type="project" value="UniProtKB-KW"/>
</dbReference>
<organism evidence="5 6">
    <name type="scientific">Camellia sinensis</name>
    <name type="common">Tea plant</name>
    <name type="synonym">Thea sinensis</name>
    <dbReference type="NCBI Taxonomy" id="4442"/>
    <lineage>
        <taxon>Eukaryota</taxon>
        <taxon>Viridiplantae</taxon>
        <taxon>Streptophyta</taxon>
        <taxon>Embryophyta</taxon>
        <taxon>Tracheophyta</taxon>
        <taxon>Spermatophyta</taxon>
        <taxon>Magnoliopsida</taxon>
        <taxon>eudicotyledons</taxon>
        <taxon>Gunneridae</taxon>
        <taxon>Pentapetalae</taxon>
        <taxon>asterids</taxon>
        <taxon>Ericales</taxon>
        <taxon>Theaceae</taxon>
        <taxon>Camellia</taxon>
    </lineage>
</organism>
<accession>A0A7J7HZ65</accession>
<dbReference type="SUPFAM" id="SSF53756">
    <property type="entry name" value="UDP-Glycosyltransferase/glycogen phosphorylase"/>
    <property type="match status" value="1"/>
</dbReference>
<dbReference type="PANTHER" id="PTHR11926">
    <property type="entry name" value="GLUCOSYL/GLUCURONOSYL TRANSFERASES"/>
    <property type="match status" value="1"/>
</dbReference>
<dbReference type="FunFam" id="3.40.50.2000:FF:000061">
    <property type="entry name" value="UDP-glycosyltransferase 83A1"/>
    <property type="match status" value="1"/>
</dbReference>
<sequence>MTKQAHVVVVPYPAQGHVIPLLKLSHKIADYGIKVTVVNTEFIHAKIMSAMPDHKDEELKNRVRLVSIPDGLGPGDDQRDGVKVMESIRRVMRGHLKDLIEKIGQSEEKMIRCVIADATLGWILEVAEEMGIEQAVVWPAGPGGLLMLPHLPKLVELGVLDMNGTVLRNELIILSKDVPAWSTTEFSWCNTSDPKLQKIFFENVLSINQSIELSTWLLCNTFYELNPPICQLVPKMLPVGPLLTSDEQRHSSGSLRLQDSTCWNWLNEQPIGSVVYVAFGSTTVFSQNQFLELALGLELAGRPFLWIVRPDLTNRSFAEYPDGFAEKVAGWGKIVEWAPQEKVLGHPAIACFFTHCGWNSTMEGVSSGVPFLCWPYFGDQFHNRSYICDVWKVGLRLEYDENKIVSRVEIKNKIEKLLSADDMKANSLNLKEIARKSIEKGGSSYKNLERFVQHLNSDEDDD</sequence>
<comment type="similarity">
    <text evidence="1">Belongs to the UDP-glycosyltransferase family.</text>
</comment>
<evidence type="ECO:0000256" key="2">
    <source>
        <dbReference type="ARBA" id="ARBA00022679"/>
    </source>
</evidence>
<reference evidence="5 6" key="2">
    <citation type="submission" date="2020-07" db="EMBL/GenBank/DDBJ databases">
        <title>Genome assembly of wild tea tree DASZ reveals pedigree and selection history of tea varieties.</title>
        <authorList>
            <person name="Zhang W."/>
        </authorList>
    </citation>
    <scope>NUCLEOTIDE SEQUENCE [LARGE SCALE GENOMIC DNA]</scope>
    <source>
        <strain evidence="6">cv. G240</strain>
        <tissue evidence="5">Leaf</tissue>
    </source>
</reference>
<reference evidence="6" key="1">
    <citation type="journal article" date="2020" name="Nat. Commun.">
        <title>Genome assembly of wild tea tree DASZ reveals pedigree and selection history of tea varieties.</title>
        <authorList>
            <person name="Zhang W."/>
            <person name="Zhang Y."/>
            <person name="Qiu H."/>
            <person name="Guo Y."/>
            <person name="Wan H."/>
            <person name="Zhang X."/>
            <person name="Scossa F."/>
            <person name="Alseekh S."/>
            <person name="Zhang Q."/>
            <person name="Wang P."/>
            <person name="Xu L."/>
            <person name="Schmidt M.H."/>
            <person name="Jia X."/>
            <person name="Li D."/>
            <person name="Zhu A."/>
            <person name="Guo F."/>
            <person name="Chen W."/>
            <person name="Ni D."/>
            <person name="Usadel B."/>
            <person name="Fernie A.R."/>
            <person name="Wen W."/>
        </authorList>
    </citation>
    <scope>NUCLEOTIDE SEQUENCE [LARGE SCALE GENOMIC DNA]</scope>
    <source>
        <strain evidence="6">cv. G240</strain>
    </source>
</reference>
<evidence type="ECO:0000313" key="5">
    <source>
        <dbReference type="EMBL" id="KAF5957687.1"/>
    </source>
</evidence>
<dbReference type="GO" id="GO:0080044">
    <property type="term" value="F:quercetin 7-O-glucosyltransferase activity"/>
    <property type="evidence" value="ECO:0007669"/>
    <property type="project" value="TreeGrafter"/>
</dbReference>
<evidence type="ECO:0000259" key="4">
    <source>
        <dbReference type="Pfam" id="PF26168"/>
    </source>
</evidence>
<dbReference type="InterPro" id="IPR058980">
    <property type="entry name" value="Glyco_transf_N"/>
</dbReference>
<dbReference type="Pfam" id="PF00201">
    <property type="entry name" value="UDPGT"/>
    <property type="match status" value="1"/>
</dbReference>
<keyword evidence="6" id="KW-1185">Reference proteome</keyword>